<dbReference type="OrthoDB" id="9787292at2"/>
<dbReference type="GO" id="GO:0004029">
    <property type="term" value="F:aldehyde dehydrogenase (NAD+) activity"/>
    <property type="evidence" value="ECO:0007669"/>
    <property type="project" value="TreeGrafter"/>
</dbReference>
<dbReference type="InterPro" id="IPR051783">
    <property type="entry name" value="NAD(P)-dependent_oxidoreduct"/>
</dbReference>
<dbReference type="Proteomes" id="UP000198793">
    <property type="component" value="Unassembled WGS sequence"/>
</dbReference>
<dbReference type="Gene3D" id="3.40.50.720">
    <property type="entry name" value="NAD(P)-binding Rossmann-like Domain"/>
    <property type="match status" value="1"/>
</dbReference>
<evidence type="ECO:0000313" key="3">
    <source>
        <dbReference type="Proteomes" id="UP000198793"/>
    </source>
</evidence>
<dbReference type="AlphaFoldDB" id="A0A1H0DFI8"/>
<gene>
    <name evidence="2" type="ORF">SAMN05192530_101762</name>
</gene>
<feature type="domain" description="NAD-dependent epimerase/dehydratase" evidence="1">
    <location>
        <begin position="3"/>
        <end position="216"/>
    </location>
</feature>
<accession>A0A1H0DFI8</accession>
<dbReference type="SUPFAM" id="SSF51735">
    <property type="entry name" value="NAD(P)-binding Rossmann-fold domains"/>
    <property type="match status" value="1"/>
</dbReference>
<dbReference type="PANTHER" id="PTHR48079">
    <property type="entry name" value="PROTEIN YEEZ"/>
    <property type="match status" value="1"/>
</dbReference>
<dbReference type="Pfam" id="PF01370">
    <property type="entry name" value="Epimerase"/>
    <property type="match status" value="1"/>
</dbReference>
<dbReference type="EMBL" id="FNIT01000001">
    <property type="protein sequence ID" value="SDN69037.1"/>
    <property type="molecule type" value="Genomic_DNA"/>
</dbReference>
<keyword evidence="3" id="KW-1185">Reference proteome</keyword>
<dbReference type="PANTHER" id="PTHR48079:SF6">
    <property type="entry name" value="NAD(P)-BINDING DOMAIN-CONTAINING PROTEIN-RELATED"/>
    <property type="match status" value="1"/>
</dbReference>
<evidence type="ECO:0000259" key="1">
    <source>
        <dbReference type="Pfam" id="PF01370"/>
    </source>
</evidence>
<dbReference type="STRING" id="1166073.SAMN05192530_101762"/>
<evidence type="ECO:0000313" key="2">
    <source>
        <dbReference type="EMBL" id="SDN69037.1"/>
    </source>
</evidence>
<sequence>MHVFLTGANGWLGTAIAADLIEAGHSVTGLVRSREKADALARSGIAPLIGGLADRDVLRAGASKSDGIIHTAFGLDLSKIAELAEEERRAIETFGDVFQGSGRPVIVTGGVLLMPKGDVFDESARPPVDPAFPRASEQTAFALAERGIHASVVRNPRSVHGQGERHGFAPKLAAVARQTGVSAYVEDGSNLWPAVHRLDAARVYGLALERGARGEAFHAIAEEGVPFQRIAEAIGRQVGVPARSMSREDAESHFGGLAVWVAGNGPASSRWTKETLGWEPREIGFVADIERRTYSE</sequence>
<reference evidence="2 3" key="1">
    <citation type="submission" date="2016-10" db="EMBL/GenBank/DDBJ databases">
        <authorList>
            <person name="de Groot N.N."/>
        </authorList>
    </citation>
    <scope>NUCLEOTIDE SEQUENCE [LARGE SCALE GENOMIC DNA]</scope>
    <source>
        <strain evidence="3">L7-484,KACC 16230,DSM 25025</strain>
    </source>
</reference>
<dbReference type="InterPro" id="IPR001509">
    <property type="entry name" value="Epimerase_deHydtase"/>
</dbReference>
<proteinExistence type="predicted"/>
<protein>
    <submittedName>
        <fullName evidence="2">Nucleoside-diphosphate-sugar epimerase</fullName>
    </submittedName>
</protein>
<name>A0A1H0DFI8_9HYPH</name>
<dbReference type="RefSeq" id="WP_090668970.1">
    <property type="nucleotide sequence ID" value="NZ_FNIT01000001.1"/>
</dbReference>
<dbReference type="GO" id="GO:0005737">
    <property type="term" value="C:cytoplasm"/>
    <property type="evidence" value="ECO:0007669"/>
    <property type="project" value="TreeGrafter"/>
</dbReference>
<dbReference type="InterPro" id="IPR036291">
    <property type="entry name" value="NAD(P)-bd_dom_sf"/>
</dbReference>
<organism evidence="2 3">
    <name type="scientific">Aureimonas jatrophae</name>
    <dbReference type="NCBI Taxonomy" id="1166073"/>
    <lineage>
        <taxon>Bacteria</taxon>
        <taxon>Pseudomonadati</taxon>
        <taxon>Pseudomonadota</taxon>
        <taxon>Alphaproteobacteria</taxon>
        <taxon>Hyphomicrobiales</taxon>
        <taxon>Aurantimonadaceae</taxon>
        <taxon>Aureimonas</taxon>
    </lineage>
</organism>
<dbReference type="CDD" id="cd05262">
    <property type="entry name" value="SDR_a7"/>
    <property type="match status" value="1"/>
</dbReference>